<feature type="transmembrane region" description="Helical" evidence="1">
    <location>
        <begin position="46"/>
        <end position="65"/>
    </location>
</feature>
<dbReference type="EMBL" id="DXCF01000032">
    <property type="protein sequence ID" value="HIZ10086.1"/>
    <property type="molecule type" value="Genomic_DNA"/>
</dbReference>
<name>A0A9D2D7X9_9FIRM</name>
<feature type="transmembrane region" description="Helical" evidence="1">
    <location>
        <begin position="301"/>
        <end position="321"/>
    </location>
</feature>
<organism evidence="2 3">
    <name type="scientific">Candidatus Borkfalkia avicola</name>
    <dbReference type="NCBI Taxonomy" id="2838503"/>
    <lineage>
        <taxon>Bacteria</taxon>
        <taxon>Bacillati</taxon>
        <taxon>Bacillota</taxon>
        <taxon>Clostridia</taxon>
        <taxon>Christensenellales</taxon>
        <taxon>Christensenellaceae</taxon>
        <taxon>Candidatus Borkfalkia</taxon>
    </lineage>
</organism>
<evidence type="ECO:0000256" key="1">
    <source>
        <dbReference type="SAM" id="Phobius"/>
    </source>
</evidence>
<dbReference type="AlphaFoldDB" id="A0A9D2D7X9"/>
<evidence type="ECO:0008006" key="4">
    <source>
        <dbReference type="Google" id="ProtNLM"/>
    </source>
</evidence>
<reference evidence="2" key="2">
    <citation type="submission" date="2021-04" db="EMBL/GenBank/DDBJ databases">
        <authorList>
            <person name="Gilroy R."/>
        </authorList>
    </citation>
    <scope>NUCLEOTIDE SEQUENCE</scope>
    <source>
        <strain evidence="2">CHK192-19661</strain>
    </source>
</reference>
<accession>A0A9D2D7X9</accession>
<feature type="transmembrane region" description="Helical" evidence="1">
    <location>
        <begin position="268"/>
        <end position="289"/>
    </location>
</feature>
<keyword evidence="1" id="KW-0812">Transmembrane</keyword>
<feature type="transmembrane region" description="Helical" evidence="1">
    <location>
        <begin position="119"/>
        <end position="143"/>
    </location>
</feature>
<dbReference type="Proteomes" id="UP000824025">
    <property type="component" value="Unassembled WGS sequence"/>
</dbReference>
<evidence type="ECO:0000313" key="2">
    <source>
        <dbReference type="EMBL" id="HIZ10086.1"/>
    </source>
</evidence>
<evidence type="ECO:0000313" key="3">
    <source>
        <dbReference type="Proteomes" id="UP000824025"/>
    </source>
</evidence>
<protein>
    <recommendedName>
        <fullName evidence="4">Nucleoside recognition protein</fullName>
    </recommendedName>
</protein>
<gene>
    <name evidence="2" type="ORF">H9726_06325</name>
</gene>
<feature type="transmembrane region" description="Helical" evidence="1">
    <location>
        <begin position="197"/>
        <end position="215"/>
    </location>
</feature>
<keyword evidence="1" id="KW-1133">Transmembrane helix</keyword>
<reference evidence="2" key="1">
    <citation type="journal article" date="2021" name="PeerJ">
        <title>Extensive microbial diversity within the chicken gut microbiome revealed by metagenomics and culture.</title>
        <authorList>
            <person name="Gilroy R."/>
            <person name="Ravi A."/>
            <person name="Getino M."/>
            <person name="Pursley I."/>
            <person name="Horton D.L."/>
            <person name="Alikhan N.F."/>
            <person name="Baker D."/>
            <person name="Gharbi K."/>
            <person name="Hall N."/>
            <person name="Watson M."/>
            <person name="Adriaenssens E.M."/>
            <person name="Foster-Nyarko E."/>
            <person name="Jarju S."/>
            <person name="Secka A."/>
            <person name="Antonio M."/>
            <person name="Oren A."/>
            <person name="Chaudhuri R.R."/>
            <person name="La Ragione R."/>
            <person name="Hildebrand F."/>
            <person name="Pallen M.J."/>
        </authorList>
    </citation>
    <scope>NUCLEOTIDE SEQUENCE</scope>
    <source>
        <strain evidence="2">CHK192-19661</strain>
    </source>
</reference>
<proteinExistence type="predicted"/>
<comment type="caution">
    <text evidence="2">The sequence shown here is derived from an EMBL/GenBank/DDBJ whole genome shotgun (WGS) entry which is preliminary data.</text>
</comment>
<sequence length="325" mass="33096">MKATTARRFPIKKIVSGAALLLFAAMLAGLPRQCAAACAEGIALWAKAVLPSLLPFLAVSTLLAARGKKAADRLAPLMRRVKLPAPASLCLLLSVLSGYPVGSRAVAELAGRGGIPREGVLRTAVLCSTSGPMFLLGTVGGMYENPAAGAVLFASHLAGVFLVCLLLLPFAKKLPESPPHEKQEESIPSLGESVQRAVLSVLCVGGFVALFYVLGEMLAALGVLRALTAALSLPLSSFGAQPLAEGLAYGLLEATHGCAALASAGGPLALPLTAFVVTFGGGSILAQQLSFLSPAGVKAPLFVAVKAAQGAAAFSVCLLLARMFL</sequence>
<feature type="transmembrane region" description="Helical" evidence="1">
    <location>
        <begin position="150"/>
        <end position="171"/>
    </location>
</feature>
<feature type="transmembrane region" description="Helical" evidence="1">
    <location>
        <begin position="86"/>
        <end position="107"/>
    </location>
</feature>
<keyword evidence="1" id="KW-0472">Membrane</keyword>